<dbReference type="AlphaFoldDB" id="A0AA39X0Z0"/>
<proteinExistence type="predicted"/>
<dbReference type="EMBL" id="JAULSR010000003">
    <property type="protein sequence ID" value="KAK0624870.1"/>
    <property type="molecule type" value="Genomic_DNA"/>
</dbReference>
<protein>
    <recommendedName>
        <fullName evidence="4">Secreted protein</fullName>
    </recommendedName>
</protein>
<gene>
    <name evidence="2" type="ORF">B0T17DRAFT_531332</name>
</gene>
<dbReference type="InterPro" id="IPR025649">
    <property type="entry name" value="DUF4360"/>
</dbReference>
<comment type="caution">
    <text evidence="2">The sequence shown here is derived from an EMBL/GenBank/DDBJ whole genome shotgun (WGS) entry which is preliminary data.</text>
</comment>
<evidence type="ECO:0000313" key="3">
    <source>
        <dbReference type="Proteomes" id="UP001174934"/>
    </source>
</evidence>
<dbReference type="Pfam" id="PF14273">
    <property type="entry name" value="DUF4360"/>
    <property type="match status" value="1"/>
</dbReference>
<reference evidence="2" key="1">
    <citation type="submission" date="2023-06" db="EMBL/GenBank/DDBJ databases">
        <title>Genome-scale phylogeny and comparative genomics of the fungal order Sordariales.</title>
        <authorList>
            <consortium name="Lawrence Berkeley National Laboratory"/>
            <person name="Hensen N."/>
            <person name="Bonometti L."/>
            <person name="Westerberg I."/>
            <person name="Brannstrom I.O."/>
            <person name="Guillou S."/>
            <person name="Cros-Aarteil S."/>
            <person name="Calhoun S."/>
            <person name="Haridas S."/>
            <person name="Kuo A."/>
            <person name="Mondo S."/>
            <person name="Pangilinan J."/>
            <person name="Riley R."/>
            <person name="LaButti K."/>
            <person name="Andreopoulos B."/>
            <person name="Lipzen A."/>
            <person name="Chen C."/>
            <person name="Yanf M."/>
            <person name="Daum C."/>
            <person name="Ng V."/>
            <person name="Clum A."/>
            <person name="Steindorff A."/>
            <person name="Ohm R."/>
            <person name="Martin F."/>
            <person name="Silar P."/>
            <person name="Natvig D."/>
            <person name="Lalanne C."/>
            <person name="Gautier V."/>
            <person name="Ament-velasquez S.L."/>
            <person name="Kruys A."/>
            <person name="Hutchinson M.I."/>
            <person name="Powell A.J."/>
            <person name="Barry K."/>
            <person name="Miller A.N."/>
            <person name="Grigoriev I.V."/>
            <person name="Debuchy R."/>
            <person name="Gladieux P."/>
            <person name="Thoren M.H."/>
            <person name="Johannesson H."/>
        </authorList>
    </citation>
    <scope>NUCLEOTIDE SEQUENCE</scope>
    <source>
        <strain evidence="2">SMH3391-2</strain>
    </source>
</reference>
<evidence type="ECO:0008006" key="4">
    <source>
        <dbReference type="Google" id="ProtNLM"/>
    </source>
</evidence>
<accession>A0AA39X0Z0</accession>
<evidence type="ECO:0000313" key="2">
    <source>
        <dbReference type="EMBL" id="KAK0624870.1"/>
    </source>
</evidence>
<sequence>MGPLTHLTVLLAAVYPALVAAQQPRIASISYSGNGCPRDPKFSGDLNDPTLTFNNFAASYPGTNQTLNCEAHIQTTGGSGWQLALKDNYVKSHVVLSPGTCLDFYTTVFYSASAAKTATAKGRLSNKAGASTIDQTVTLHNTVSPVWSPCSDSSGSIGILNINFRGALTGDGSKAYFEALSENLDFEWKQC</sequence>
<name>A0AA39X0Z0_9PEZI</name>
<feature type="signal peptide" evidence="1">
    <location>
        <begin position="1"/>
        <end position="21"/>
    </location>
</feature>
<keyword evidence="3" id="KW-1185">Reference proteome</keyword>
<feature type="chain" id="PRO_5041225044" description="Secreted protein" evidence="1">
    <location>
        <begin position="22"/>
        <end position="191"/>
    </location>
</feature>
<organism evidence="2 3">
    <name type="scientific">Bombardia bombarda</name>
    <dbReference type="NCBI Taxonomy" id="252184"/>
    <lineage>
        <taxon>Eukaryota</taxon>
        <taxon>Fungi</taxon>
        <taxon>Dikarya</taxon>
        <taxon>Ascomycota</taxon>
        <taxon>Pezizomycotina</taxon>
        <taxon>Sordariomycetes</taxon>
        <taxon>Sordariomycetidae</taxon>
        <taxon>Sordariales</taxon>
        <taxon>Lasiosphaeriaceae</taxon>
        <taxon>Bombardia</taxon>
    </lineage>
</organism>
<evidence type="ECO:0000256" key="1">
    <source>
        <dbReference type="SAM" id="SignalP"/>
    </source>
</evidence>
<dbReference type="Proteomes" id="UP001174934">
    <property type="component" value="Unassembled WGS sequence"/>
</dbReference>
<dbReference type="PANTHER" id="PTHR38847">
    <property type="match status" value="1"/>
</dbReference>
<dbReference type="PANTHER" id="PTHR38847:SF1">
    <property type="entry name" value="PSEUDOURIDINE SYNTHASE RSUA_RLUA-LIKE DOMAIN-CONTAINING PROTEIN"/>
    <property type="match status" value="1"/>
</dbReference>
<keyword evidence="1" id="KW-0732">Signal</keyword>